<reference evidence="2 3" key="1">
    <citation type="submission" date="2021-06" db="EMBL/GenBank/DDBJ databases">
        <title>Genome-based taxonomic framework of Microbacterium strains isolated from marine environment, the description of four new species and reclassification of four preexisting species.</title>
        <authorList>
            <person name="Lee S.D."/>
            <person name="Kim S.-M."/>
            <person name="Byeon Y.-S."/>
            <person name="Yang H.L."/>
            <person name="Kim I.S."/>
        </authorList>
    </citation>
    <scope>NUCLEOTIDE SEQUENCE [LARGE SCALE GENOMIC DNA]</scope>
    <source>
        <strain evidence="2 3">KSW4-10</strain>
    </source>
</reference>
<dbReference type="EMBL" id="CP078078">
    <property type="protein sequence ID" value="UPL18491.1"/>
    <property type="molecule type" value="Genomic_DNA"/>
</dbReference>
<sequence length="47" mass="5268">MTAAPSHDTEAEEIAEDARRERRLIPQAIIALVVVVAVVIVRELFLR</sequence>
<organism evidence="2 3">
    <name type="scientific">Microbacterium aurugineum</name>
    <dbReference type="NCBI Taxonomy" id="2851642"/>
    <lineage>
        <taxon>Bacteria</taxon>
        <taxon>Bacillati</taxon>
        <taxon>Actinomycetota</taxon>
        <taxon>Actinomycetes</taxon>
        <taxon>Micrococcales</taxon>
        <taxon>Microbacteriaceae</taxon>
        <taxon>Microbacterium</taxon>
    </lineage>
</organism>
<keyword evidence="1" id="KW-0472">Membrane</keyword>
<name>A0ABY4J3D7_9MICO</name>
<dbReference type="RefSeq" id="WP_165875444.1">
    <property type="nucleotide sequence ID" value="NZ_CP078078.1"/>
</dbReference>
<keyword evidence="3" id="KW-1185">Reference proteome</keyword>
<evidence type="ECO:0000313" key="3">
    <source>
        <dbReference type="Proteomes" id="UP000830631"/>
    </source>
</evidence>
<keyword evidence="1" id="KW-0812">Transmembrane</keyword>
<keyword evidence="1" id="KW-1133">Transmembrane helix</keyword>
<evidence type="ECO:0000313" key="2">
    <source>
        <dbReference type="EMBL" id="UPL18491.1"/>
    </source>
</evidence>
<dbReference type="Proteomes" id="UP000830631">
    <property type="component" value="Chromosome"/>
</dbReference>
<feature type="transmembrane region" description="Helical" evidence="1">
    <location>
        <begin position="24"/>
        <end position="45"/>
    </location>
</feature>
<accession>A0ABY4J3D7</accession>
<gene>
    <name evidence="2" type="ORF">KV397_12355</name>
</gene>
<evidence type="ECO:0000256" key="1">
    <source>
        <dbReference type="SAM" id="Phobius"/>
    </source>
</evidence>
<protein>
    <submittedName>
        <fullName evidence="2">Uncharacterized protein</fullName>
    </submittedName>
</protein>
<proteinExistence type="predicted"/>